<accession>A0A285UQF3</accession>
<feature type="chain" id="PRO_5012176741" evidence="1">
    <location>
        <begin position="29"/>
        <end position="203"/>
    </location>
</feature>
<dbReference type="EMBL" id="OBQD01000012">
    <property type="protein sequence ID" value="SOC44110.1"/>
    <property type="molecule type" value="Genomic_DNA"/>
</dbReference>
<dbReference type="InterPro" id="IPR011990">
    <property type="entry name" value="TPR-like_helical_dom_sf"/>
</dbReference>
<evidence type="ECO:0000256" key="1">
    <source>
        <dbReference type="SAM" id="SignalP"/>
    </source>
</evidence>
<evidence type="ECO:0000313" key="3">
    <source>
        <dbReference type="Proteomes" id="UP000219167"/>
    </source>
</evidence>
<reference evidence="2 3" key="1">
    <citation type="submission" date="2017-08" db="EMBL/GenBank/DDBJ databases">
        <authorList>
            <person name="de Groot N.N."/>
        </authorList>
    </citation>
    <scope>NUCLEOTIDE SEQUENCE [LARGE SCALE GENOMIC DNA]</scope>
    <source>
        <strain evidence="2 3">JC85</strain>
    </source>
</reference>
<dbReference type="Pfam" id="PF08238">
    <property type="entry name" value="Sel1"/>
    <property type="match status" value="2"/>
</dbReference>
<dbReference type="Gene3D" id="1.25.40.10">
    <property type="entry name" value="Tetratricopeptide repeat domain"/>
    <property type="match status" value="1"/>
</dbReference>
<dbReference type="AlphaFoldDB" id="A0A285UQF3"/>
<name>A0A285UQF3_9HYPH</name>
<dbReference type="Proteomes" id="UP000219167">
    <property type="component" value="Unassembled WGS sequence"/>
</dbReference>
<dbReference type="SMART" id="SM00671">
    <property type="entry name" value="SEL1"/>
    <property type="match status" value="3"/>
</dbReference>
<dbReference type="InterPro" id="IPR052748">
    <property type="entry name" value="ISR_Activator"/>
</dbReference>
<sequence>MQNVVHAMKTGAMALFFTGAVLVSQAQAGGNGMPIEAQCDAAAGSRDDRTRNTDFAPVEDGGIKLGMALSACREAYKAGGKPRITFQLARALEQGGQLLAAQGLYREAATRGHTAAMVRLGRMLQEKGDPSGAFALYRRAAEAGDPGGAYALGFAYRDGIGAPADARKAALWFDTAASGGYEVAALKTKFAHQDGAAAGTGSR</sequence>
<dbReference type="SUPFAM" id="SSF81901">
    <property type="entry name" value="HCP-like"/>
    <property type="match status" value="1"/>
</dbReference>
<dbReference type="InterPro" id="IPR006597">
    <property type="entry name" value="Sel1-like"/>
</dbReference>
<gene>
    <name evidence="2" type="ORF">SAMN05892877_11276</name>
</gene>
<keyword evidence="1" id="KW-0732">Signal</keyword>
<feature type="signal peptide" evidence="1">
    <location>
        <begin position="1"/>
        <end position="28"/>
    </location>
</feature>
<organism evidence="2 3">
    <name type="scientific">Rhizobium subbaraonis</name>
    <dbReference type="NCBI Taxonomy" id="908946"/>
    <lineage>
        <taxon>Bacteria</taxon>
        <taxon>Pseudomonadati</taxon>
        <taxon>Pseudomonadota</taxon>
        <taxon>Alphaproteobacteria</taxon>
        <taxon>Hyphomicrobiales</taxon>
        <taxon>Rhizobiaceae</taxon>
        <taxon>Rhizobium/Agrobacterium group</taxon>
        <taxon>Rhizobium</taxon>
    </lineage>
</organism>
<protein>
    <submittedName>
        <fullName evidence="2">Sel1 repeat-containing protein</fullName>
    </submittedName>
</protein>
<proteinExistence type="predicted"/>
<dbReference type="PANTHER" id="PTHR45011">
    <property type="entry name" value="DAP3-BINDING CELL DEATH ENHANCER 1"/>
    <property type="match status" value="1"/>
</dbReference>
<dbReference type="PANTHER" id="PTHR45011:SF1">
    <property type="entry name" value="DAP3-BINDING CELL DEATH ENHANCER 1"/>
    <property type="match status" value="1"/>
</dbReference>
<keyword evidence="3" id="KW-1185">Reference proteome</keyword>
<evidence type="ECO:0000313" key="2">
    <source>
        <dbReference type="EMBL" id="SOC44110.1"/>
    </source>
</evidence>